<dbReference type="Proteomes" id="UP000824469">
    <property type="component" value="Unassembled WGS sequence"/>
</dbReference>
<name>A0AA38C0C9_TAXCH</name>
<sequence>MVCVAIGNSLGRFIKVDDEQSKKGLFTYAHICIEVDFSNGLPDKLELIHDGFKWIQILDYDNTTFRFKNQPNVKDQPDDTTVEIPLAGGGVKRTHVSESSDSDPPPDSPCLDPSLVLAPQQVPWTVVSCSKEKKGRFDAPTSLSPLDEKKRSARGKLASVGDELPSASNVATFSESVSSNLETIAAEMTQYSGDNNSTAIAVLNAAGSVHWMGLGFVFVAAILKRFEIIKENKEECLKLLTSMNNLAKAILQFNNYPQSKAMMQIVIDKSIRLIVNGAILCCLEKKRNILKRIYKAPKHQQKLNELRLEVKDMYDIVTLQTNITILSFLENHLIKSKPPCFGIAGHEVGIHQQIDDVVELLRLEEEKRTTGAVVLHGIGGSGKTTLADAVCRSLENKFQDQGWKSSKVTLYQNLEEYPNIENLQSLILGHLTGLKEGVPDFQTGQQMLKDIMEKKSVFLYIDNVLHTEPLRKLLPREITNPKKLRLLLTSKKTIVSEVMKDCRIKECEIYPMVSLSLEAANEVLCRKIDSERDVYSMLEERPQIKEIAQWCRCCPLFLEVVGGYLRRQENTVEAYEKVFHWLKGGEPFSGDKEYRFDEKKIMFAYQELEVSVQEAFLDICAFFSDWEWEDASCIVGEDNMKYLEKGALIKRKSEYVDSEKKKASKISIHDLLLQVGRMKSKGNRFRTRDEISKALKNGEALSQTKGIWLQSWNERPFHISANELDKRSGSLRVLSMGKKATVEGNCSECFDNLKFLQAGDQVSNLPMDVSKLTGLSFIDYVVNDNNVLSQLRSLSRLQAVKFSKSISRCDTIRIPEFENPNKLRQLLLNSLD</sequence>
<dbReference type="OMA" id="RNTICHI"/>
<dbReference type="InterPro" id="IPR002182">
    <property type="entry name" value="NB-ARC"/>
</dbReference>
<dbReference type="PRINTS" id="PR00364">
    <property type="entry name" value="DISEASERSIST"/>
</dbReference>
<dbReference type="PANTHER" id="PTHR11017">
    <property type="entry name" value="LEUCINE-RICH REPEAT-CONTAINING PROTEIN"/>
    <property type="match status" value="1"/>
</dbReference>
<organism evidence="3 4">
    <name type="scientific">Taxus chinensis</name>
    <name type="common">Chinese yew</name>
    <name type="synonym">Taxus wallichiana var. chinensis</name>
    <dbReference type="NCBI Taxonomy" id="29808"/>
    <lineage>
        <taxon>Eukaryota</taxon>
        <taxon>Viridiplantae</taxon>
        <taxon>Streptophyta</taxon>
        <taxon>Embryophyta</taxon>
        <taxon>Tracheophyta</taxon>
        <taxon>Spermatophyta</taxon>
        <taxon>Pinopsida</taxon>
        <taxon>Pinidae</taxon>
        <taxon>Conifers II</taxon>
        <taxon>Cupressales</taxon>
        <taxon>Taxaceae</taxon>
        <taxon>Taxus</taxon>
    </lineage>
</organism>
<comment type="caution">
    <text evidence="3">The sequence shown here is derived from an EMBL/GenBank/DDBJ whole genome shotgun (WGS) entry which is preliminary data.</text>
</comment>
<dbReference type="EMBL" id="JAHRHJ020003813">
    <property type="protein sequence ID" value="KAH9288659.1"/>
    <property type="molecule type" value="Genomic_DNA"/>
</dbReference>
<protein>
    <recommendedName>
        <fullName evidence="2">NB-ARC domain-containing protein</fullName>
    </recommendedName>
</protein>
<feature type="domain" description="NB-ARC" evidence="2">
    <location>
        <begin position="352"/>
        <end position="505"/>
    </location>
</feature>
<dbReference type="GO" id="GO:0043531">
    <property type="term" value="F:ADP binding"/>
    <property type="evidence" value="ECO:0007669"/>
    <property type="project" value="InterPro"/>
</dbReference>
<feature type="region of interest" description="Disordered" evidence="1">
    <location>
        <begin position="90"/>
        <end position="112"/>
    </location>
</feature>
<dbReference type="AlphaFoldDB" id="A0AA38C0C9"/>
<feature type="region of interest" description="Disordered" evidence="1">
    <location>
        <begin position="135"/>
        <end position="154"/>
    </location>
</feature>
<dbReference type="Pfam" id="PF00931">
    <property type="entry name" value="NB-ARC"/>
    <property type="match status" value="1"/>
</dbReference>
<proteinExistence type="predicted"/>
<feature type="non-terminal residue" evidence="3">
    <location>
        <position position="1"/>
    </location>
</feature>
<dbReference type="SUPFAM" id="SSF52540">
    <property type="entry name" value="P-loop containing nucleoside triphosphate hydrolases"/>
    <property type="match status" value="1"/>
</dbReference>
<gene>
    <name evidence="3" type="ORF">KI387_032776</name>
</gene>
<dbReference type="InterPro" id="IPR044974">
    <property type="entry name" value="Disease_R_plants"/>
</dbReference>
<reference evidence="3 4" key="1">
    <citation type="journal article" date="2021" name="Nat. Plants">
        <title>The Taxus genome provides insights into paclitaxel biosynthesis.</title>
        <authorList>
            <person name="Xiong X."/>
            <person name="Gou J."/>
            <person name="Liao Q."/>
            <person name="Li Y."/>
            <person name="Zhou Q."/>
            <person name="Bi G."/>
            <person name="Li C."/>
            <person name="Du R."/>
            <person name="Wang X."/>
            <person name="Sun T."/>
            <person name="Guo L."/>
            <person name="Liang H."/>
            <person name="Lu P."/>
            <person name="Wu Y."/>
            <person name="Zhang Z."/>
            <person name="Ro D.K."/>
            <person name="Shang Y."/>
            <person name="Huang S."/>
            <person name="Yan J."/>
        </authorList>
    </citation>
    <scope>NUCLEOTIDE SEQUENCE [LARGE SCALE GENOMIC DNA]</scope>
    <source>
        <strain evidence="3">Ta-2019</strain>
    </source>
</reference>
<accession>A0AA38C0C9</accession>
<dbReference type="InterPro" id="IPR027417">
    <property type="entry name" value="P-loop_NTPase"/>
</dbReference>
<evidence type="ECO:0000313" key="4">
    <source>
        <dbReference type="Proteomes" id="UP000824469"/>
    </source>
</evidence>
<evidence type="ECO:0000313" key="3">
    <source>
        <dbReference type="EMBL" id="KAH9288659.1"/>
    </source>
</evidence>
<evidence type="ECO:0000259" key="2">
    <source>
        <dbReference type="Pfam" id="PF00931"/>
    </source>
</evidence>
<dbReference type="GO" id="GO:0006952">
    <property type="term" value="P:defense response"/>
    <property type="evidence" value="ECO:0007669"/>
    <property type="project" value="InterPro"/>
</dbReference>
<evidence type="ECO:0000256" key="1">
    <source>
        <dbReference type="SAM" id="MobiDB-lite"/>
    </source>
</evidence>
<dbReference type="Gene3D" id="3.40.50.300">
    <property type="entry name" value="P-loop containing nucleotide triphosphate hydrolases"/>
    <property type="match status" value="1"/>
</dbReference>
<keyword evidence="4" id="KW-1185">Reference proteome</keyword>